<keyword evidence="1" id="KW-0732">Signal</keyword>
<evidence type="ECO:0000313" key="21">
    <source>
        <dbReference type="Proteomes" id="UP000488956"/>
    </source>
</evidence>
<evidence type="ECO:0000313" key="3">
    <source>
        <dbReference type="EMBL" id="KAE9000713.1"/>
    </source>
</evidence>
<dbReference type="EMBL" id="QXGA01002362">
    <property type="protein sequence ID" value="KAE9099127.1"/>
    <property type="molecule type" value="Genomic_DNA"/>
</dbReference>
<evidence type="ECO:0000313" key="8">
    <source>
        <dbReference type="EMBL" id="KAE9189800.1"/>
    </source>
</evidence>
<evidence type="ECO:0000313" key="13">
    <source>
        <dbReference type="Proteomes" id="UP000433483"/>
    </source>
</evidence>
<dbReference type="Proteomes" id="UP000460718">
    <property type="component" value="Unassembled WGS sequence"/>
</dbReference>
<evidence type="ECO:0000313" key="19">
    <source>
        <dbReference type="Proteomes" id="UP000476176"/>
    </source>
</evidence>
<evidence type="ECO:0000313" key="20">
    <source>
        <dbReference type="Proteomes" id="UP000486351"/>
    </source>
</evidence>
<dbReference type="OrthoDB" id="125983at2759"/>
<keyword evidence="13" id="KW-1185">Reference proteome</keyword>
<feature type="signal peptide" evidence="1">
    <location>
        <begin position="1"/>
        <end position="20"/>
    </location>
</feature>
<dbReference type="EMBL" id="QXFY01001706">
    <property type="protein sequence ID" value="KAE9311335.1"/>
    <property type="molecule type" value="Genomic_DNA"/>
</dbReference>
<feature type="chain" id="PRO_5033523292" description="Pectate lyase" evidence="1">
    <location>
        <begin position="21"/>
        <end position="120"/>
    </location>
</feature>
<sequence>MATKLFQLFLLIYFADKTSITVLHPGVYAVGVLVNYLPAQTNNGGTISLLKNGVQVQCAATGTAYYNDGYNGARYTSHQTSTSLMCIAQVEKDEFISVVCTESSAISTAASYLTVVRIGA</sequence>
<evidence type="ECO:0000313" key="18">
    <source>
        <dbReference type="Proteomes" id="UP000460718"/>
    </source>
</evidence>
<organism evidence="6 17">
    <name type="scientific">Phytophthora fragariae</name>
    <dbReference type="NCBI Taxonomy" id="53985"/>
    <lineage>
        <taxon>Eukaryota</taxon>
        <taxon>Sar</taxon>
        <taxon>Stramenopiles</taxon>
        <taxon>Oomycota</taxon>
        <taxon>Peronosporomycetes</taxon>
        <taxon>Peronosporales</taxon>
        <taxon>Peronosporaceae</taxon>
        <taxon>Phytophthora</taxon>
    </lineage>
</organism>
<dbReference type="EMBL" id="QXFX01002756">
    <property type="protein sequence ID" value="KAE9073915.1"/>
    <property type="molecule type" value="Genomic_DNA"/>
</dbReference>
<dbReference type="Proteomes" id="UP000440732">
    <property type="component" value="Unassembled WGS sequence"/>
</dbReference>
<dbReference type="EMBL" id="QXFW01000895">
    <property type="protein sequence ID" value="KAE9000713.1"/>
    <property type="molecule type" value="Genomic_DNA"/>
</dbReference>
<evidence type="ECO:0000313" key="10">
    <source>
        <dbReference type="EMBL" id="KAE9282835.1"/>
    </source>
</evidence>
<accession>A0A6A3SPS6</accession>
<dbReference type="Proteomes" id="UP000440367">
    <property type="component" value="Unassembled WGS sequence"/>
</dbReference>
<dbReference type="EMBL" id="QXGC01002303">
    <property type="protein sequence ID" value="KAE9187895.1"/>
    <property type="molecule type" value="Genomic_DNA"/>
</dbReference>
<proteinExistence type="predicted"/>
<name>A0A6A3SPS6_9STRA</name>
<comment type="caution">
    <text evidence="6">The sequence shown here is derived from an EMBL/GenBank/DDBJ whole genome shotgun (WGS) entry which is preliminary data.</text>
</comment>
<evidence type="ECO:0000256" key="1">
    <source>
        <dbReference type="SAM" id="SignalP"/>
    </source>
</evidence>
<dbReference type="Proteomes" id="UP000486351">
    <property type="component" value="Unassembled WGS sequence"/>
</dbReference>
<evidence type="ECO:0000313" key="4">
    <source>
        <dbReference type="EMBL" id="KAE9073915.1"/>
    </source>
</evidence>
<evidence type="ECO:0000313" key="2">
    <source>
        <dbReference type="EMBL" id="KAE8925257.1"/>
    </source>
</evidence>
<evidence type="ECO:0000313" key="16">
    <source>
        <dbReference type="Proteomes" id="UP000440732"/>
    </source>
</evidence>
<gene>
    <name evidence="10" type="ORF">PF001_g23120</name>
    <name evidence="8" type="ORF">PF002_g24947</name>
    <name evidence="7" type="ORF">PF004_g22660</name>
    <name evidence="9" type="ORF">PF005_g14967</name>
    <name evidence="5" type="ORF">PF006_g23209</name>
    <name evidence="6" type="ORF">PF007_g7948</name>
    <name evidence="11" type="ORF">PF008_g20231</name>
    <name evidence="2" type="ORF">PF009_g24533</name>
    <name evidence="4" type="ORF">PF010_g24885</name>
    <name evidence="3" type="ORF">PF011_g14062</name>
</gene>
<dbReference type="Proteomes" id="UP000441208">
    <property type="component" value="Unassembled WGS sequence"/>
</dbReference>
<evidence type="ECO:0000313" key="5">
    <source>
        <dbReference type="EMBL" id="KAE9099127.1"/>
    </source>
</evidence>
<dbReference type="Proteomes" id="UP000433483">
    <property type="component" value="Unassembled WGS sequence"/>
</dbReference>
<evidence type="ECO:0000313" key="15">
    <source>
        <dbReference type="Proteomes" id="UP000440367"/>
    </source>
</evidence>
<evidence type="ECO:0000313" key="14">
    <source>
        <dbReference type="Proteomes" id="UP000437068"/>
    </source>
</evidence>
<dbReference type="EMBL" id="QXGB01000907">
    <property type="protein sequence ID" value="KAE9201418.1"/>
    <property type="molecule type" value="Genomic_DNA"/>
</dbReference>
<evidence type="ECO:0000313" key="17">
    <source>
        <dbReference type="Proteomes" id="UP000441208"/>
    </source>
</evidence>
<dbReference type="EMBL" id="QXFZ01000323">
    <property type="protein sequence ID" value="KAE9121092.1"/>
    <property type="molecule type" value="Genomic_DNA"/>
</dbReference>
<dbReference type="Proteomes" id="UP000476176">
    <property type="component" value="Unassembled WGS sequence"/>
</dbReference>
<dbReference type="Proteomes" id="UP000437068">
    <property type="component" value="Unassembled WGS sequence"/>
</dbReference>
<evidence type="ECO:0000313" key="11">
    <source>
        <dbReference type="EMBL" id="KAE9311335.1"/>
    </source>
</evidence>
<evidence type="ECO:0000313" key="7">
    <source>
        <dbReference type="EMBL" id="KAE9187895.1"/>
    </source>
</evidence>
<evidence type="ECO:0000313" key="9">
    <source>
        <dbReference type="EMBL" id="KAE9201418.1"/>
    </source>
</evidence>
<protein>
    <recommendedName>
        <fullName evidence="22">Pectate lyase</fullName>
    </recommendedName>
</protein>
<dbReference type="Proteomes" id="UP000488956">
    <property type="component" value="Unassembled WGS sequence"/>
</dbReference>
<dbReference type="EMBL" id="QXGE01002328">
    <property type="protein sequence ID" value="KAE9282835.1"/>
    <property type="molecule type" value="Genomic_DNA"/>
</dbReference>
<dbReference type="EMBL" id="QXGD01002354">
    <property type="protein sequence ID" value="KAE9189800.1"/>
    <property type="molecule type" value="Genomic_DNA"/>
</dbReference>
<evidence type="ECO:0000313" key="12">
    <source>
        <dbReference type="Proteomes" id="UP000429523"/>
    </source>
</evidence>
<evidence type="ECO:0000313" key="6">
    <source>
        <dbReference type="EMBL" id="KAE9121092.1"/>
    </source>
</evidence>
<reference evidence="12 13" key="1">
    <citation type="submission" date="2018-08" db="EMBL/GenBank/DDBJ databases">
        <title>Genomic investigation of the strawberry pathogen Phytophthora fragariae indicates pathogenicity is determined by transcriptional variation in three key races.</title>
        <authorList>
            <person name="Adams T.M."/>
            <person name="Armitage A.D."/>
            <person name="Sobczyk M.K."/>
            <person name="Bates H.J."/>
            <person name="Dunwell J.M."/>
            <person name="Nellist C.F."/>
            <person name="Harrison R.J."/>
        </authorList>
    </citation>
    <scope>NUCLEOTIDE SEQUENCE [LARGE SCALE GENOMIC DNA]</scope>
    <source>
        <strain evidence="10 14">A4</strain>
        <strain evidence="8 15">BC-1</strain>
        <strain evidence="7 19">BC-23</strain>
        <strain evidence="9 13">NOV-27</strain>
        <strain evidence="5 16">NOV-5</strain>
        <strain evidence="6 17">NOV-71</strain>
        <strain evidence="11 20">NOV-77</strain>
        <strain evidence="2 12">NOV-9</strain>
        <strain evidence="4 21">ONT-3</strain>
        <strain evidence="3 18">SCRP245</strain>
    </source>
</reference>
<dbReference type="AlphaFoldDB" id="A0A6A3SPS6"/>
<dbReference type="EMBL" id="QXGF01002309">
    <property type="protein sequence ID" value="KAE8925257.1"/>
    <property type="molecule type" value="Genomic_DNA"/>
</dbReference>
<dbReference type="Proteomes" id="UP000429523">
    <property type="component" value="Unassembled WGS sequence"/>
</dbReference>
<evidence type="ECO:0008006" key="22">
    <source>
        <dbReference type="Google" id="ProtNLM"/>
    </source>
</evidence>